<comment type="caution">
    <text evidence="2">The sequence shown here is derived from an EMBL/GenBank/DDBJ whole genome shotgun (WGS) entry which is preliminary data.</text>
</comment>
<feature type="signal peptide" evidence="1">
    <location>
        <begin position="1"/>
        <end position="32"/>
    </location>
</feature>
<evidence type="ECO:0000256" key="1">
    <source>
        <dbReference type="SAM" id="SignalP"/>
    </source>
</evidence>
<keyword evidence="3" id="KW-1185">Reference proteome</keyword>
<accession>A0A8H7CQK2</accession>
<evidence type="ECO:0000313" key="2">
    <source>
        <dbReference type="EMBL" id="KAF7346510.1"/>
    </source>
</evidence>
<sequence>MFFWKSSSPASRRSTMLLSILLKLPCSWGASAGTGEAWRTLRRCYGARYIFLHWIISTHRRIFFGDSREFSRHGSNDPPLVLYQFLFSISPIVSSSFPISKGTPLAPQILAVSYRLRYLALAGDAELLRPILQLGPADFPLLKSMRMKSLSTQTPCTNILEVPTLEDVTLYMTGSNDPLSLPLRWLQLRRLRLECFIEWPEAEGGLGIDGALQVLRMCPNLEWCELRVTKHSEHSGLASNMTPIILPQLHTLVLSGWEFHFDKWIDLVAPNLRSLQIGQINSPPNPSQSNSRRLTVDLDFTRFTTRSLQEILRSLPMISHLQLVPSTYEPDYMTLDDEFMTLFSPPHNLCPMLIDIELVLSPSSKFSDVALLAFIKARTIMPTPLQRVQAYFNRSMELDLMPELQSFISDGLQVTLQYPPSQYAFRARDGLEGPGAFY</sequence>
<dbReference type="AlphaFoldDB" id="A0A8H7CQK2"/>
<dbReference type="EMBL" id="JACAZH010000019">
    <property type="protein sequence ID" value="KAF7346510.1"/>
    <property type="molecule type" value="Genomic_DNA"/>
</dbReference>
<protein>
    <recommendedName>
        <fullName evidence="4">F-box domain-containing protein</fullName>
    </recommendedName>
</protein>
<organism evidence="2 3">
    <name type="scientific">Mycena sanguinolenta</name>
    <dbReference type="NCBI Taxonomy" id="230812"/>
    <lineage>
        <taxon>Eukaryota</taxon>
        <taxon>Fungi</taxon>
        <taxon>Dikarya</taxon>
        <taxon>Basidiomycota</taxon>
        <taxon>Agaricomycotina</taxon>
        <taxon>Agaricomycetes</taxon>
        <taxon>Agaricomycetidae</taxon>
        <taxon>Agaricales</taxon>
        <taxon>Marasmiineae</taxon>
        <taxon>Mycenaceae</taxon>
        <taxon>Mycena</taxon>
    </lineage>
</organism>
<dbReference type="InterPro" id="IPR032675">
    <property type="entry name" value="LRR_dom_sf"/>
</dbReference>
<reference evidence="2" key="1">
    <citation type="submission" date="2020-05" db="EMBL/GenBank/DDBJ databases">
        <title>Mycena genomes resolve the evolution of fungal bioluminescence.</title>
        <authorList>
            <person name="Tsai I.J."/>
        </authorList>
    </citation>
    <scope>NUCLEOTIDE SEQUENCE</scope>
    <source>
        <strain evidence="2">160909Yilan</strain>
    </source>
</reference>
<evidence type="ECO:0000313" key="3">
    <source>
        <dbReference type="Proteomes" id="UP000623467"/>
    </source>
</evidence>
<dbReference type="Gene3D" id="3.80.10.10">
    <property type="entry name" value="Ribonuclease Inhibitor"/>
    <property type="match status" value="1"/>
</dbReference>
<proteinExistence type="predicted"/>
<dbReference type="Proteomes" id="UP000623467">
    <property type="component" value="Unassembled WGS sequence"/>
</dbReference>
<name>A0A8H7CQK2_9AGAR</name>
<gene>
    <name evidence="2" type="ORF">MSAN_01879100</name>
</gene>
<keyword evidence="1" id="KW-0732">Signal</keyword>
<evidence type="ECO:0008006" key="4">
    <source>
        <dbReference type="Google" id="ProtNLM"/>
    </source>
</evidence>
<feature type="chain" id="PRO_5034705413" description="F-box domain-containing protein" evidence="1">
    <location>
        <begin position="33"/>
        <end position="438"/>
    </location>
</feature>